<reference evidence="4" key="1">
    <citation type="submission" date="2016-06" db="UniProtKB">
        <authorList>
            <consortium name="WormBaseParasite"/>
        </authorList>
    </citation>
    <scope>IDENTIFICATION</scope>
</reference>
<evidence type="ECO:0000313" key="3">
    <source>
        <dbReference type="Proteomes" id="UP000271098"/>
    </source>
</evidence>
<dbReference type="EMBL" id="UYRT01035636">
    <property type="protein sequence ID" value="VDK80615.1"/>
    <property type="molecule type" value="Genomic_DNA"/>
</dbReference>
<gene>
    <name evidence="2" type="ORF">GPUH_LOCUS10001</name>
</gene>
<evidence type="ECO:0000313" key="4">
    <source>
        <dbReference type="WBParaSite" id="GPUH_0001001201-mRNA-1"/>
    </source>
</evidence>
<proteinExistence type="predicted"/>
<evidence type="ECO:0000313" key="2">
    <source>
        <dbReference type="EMBL" id="VDK80615.1"/>
    </source>
</evidence>
<feature type="compositionally biased region" description="Basic and acidic residues" evidence="1">
    <location>
        <begin position="45"/>
        <end position="56"/>
    </location>
</feature>
<accession>A0A183DMR0</accession>
<sequence length="114" mass="13071">MFYCARSSPLYGPNIRSQSGNIVVIDISDDEDDDDDNSNSVEDEGSTKEIAEDNKRSSQEVLEFAPGIFSFRLRFEVFLPYDGLFDYWIGERQIFMLQSRNSDDLFCTRPSSSD</sequence>
<name>A0A183DMR0_9BILA</name>
<dbReference type="Proteomes" id="UP000271098">
    <property type="component" value="Unassembled WGS sequence"/>
</dbReference>
<dbReference type="WBParaSite" id="GPUH_0001001201-mRNA-1">
    <property type="protein sequence ID" value="GPUH_0001001201-mRNA-1"/>
    <property type="gene ID" value="GPUH_0001001201"/>
</dbReference>
<feature type="compositionally biased region" description="Acidic residues" evidence="1">
    <location>
        <begin position="28"/>
        <end position="44"/>
    </location>
</feature>
<organism evidence="4">
    <name type="scientific">Gongylonema pulchrum</name>
    <dbReference type="NCBI Taxonomy" id="637853"/>
    <lineage>
        <taxon>Eukaryota</taxon>
        <taxon>Metazoa</taxon>
        <taxon>Ecdysozoa</taxon>
        <taxon>Nematoda</taxon>
        <taxon>Chromadorea</taxon>
        <taxon>Rhabditida</taxon>
        <taxon>Spirurina</taxon>
        <taxon>Spiruromorpha</taxon>
        <taxon>Spiruroidea</taxon>
        <taxon>Gongylonematidae</taxon>
        <taxon>Gongylonema</taxon>
    </lineage>
</organism>
<dbReference type="AlphaFoldDB" id="A0A183DMR0"/>
<feature type="region of interest" description="Disordered" evidence="1">
    <location>
        <begin position="28"/>
        <end position="56"/>
    </location>
</feature>
<evidence type="ECO:0000256" key="1">
    <source>
        <dbReference type="SAM" id="MobiDB-lite"/>
    </source>
</evidence>
<keyword evidence="3" id="KW-1185">Reference proteome</keyword>
<reference evidence="2 3" key="2">
    <citation type="submission" date="2018-11" db="EMBL/GenBank/DDBJ databases">
        <authorList>
            <consortium name="Pathogen Informatics"/>
        </authorList>
    </citation>
    <scope>NUCLEOTIDE SEQUENCE [LARGE SCALE GENOMIC DNA]</scope>
</reference>
<protein>
    <submittedName>
        <fullName evidence="4">GOLD domain-containing protein</fullName>
    </submittedName>
</protein>